<proteinExistence type="inferred from homology"/>
<name>A0A2Z5T991_9GAMM</name>
<dbReference type="Proteomes" id="UP000289537">
    <property type="component" value="Chromosome"/>
</dbReference>
<protein>
    <recommendedName>
        <fullName evidence="4 6">50S ribosomal protein L17</fullName>
    </recommendedName>
</protein>
<dbReference type="SUPFAM" id="SSF64263">
    <property type="entry name" value="Prokaryotic ribosomal protein L17"/>
    <property type="match status" value="1"/>
</dbReference>
<evidence type="ECO:0000256" key="2">
    <source>
        <dbReference type="ARBA" id="ARBA00022980"/>
    </source>
</evidence>
<evidence type="ECO:0000256" key="5">
    <source>
        <dbReference type="RuleBase" id="RU000660"/>
    </source>
</evidence>
<dbReference type="KEGG" id="eor:NARRFE1_01810"/>
<dbReference type="PANTHER" id="PTHR14413:SF16">
    <property type="entry name" value="LARGE RIBOSOMAL SUBUNIT PROTEIN BL17M"/>
    <property type="match status" value="1"/>
</dbReference>
<organism evidence="7 8">
    <name type="scientific">endosymbiont of Rhynchophorus ferrugineus</name>
    <dbReference type="NCBI Taxonomy" id="1972133"/>
    <lineage>
        <taxon>Bacteria</taxon>
        <taxon>Pseudomonadati</taxon>
        <taxon>Pseudomonadota</taxon>
        <taxon>Gammaproteobacteria</taxon>
        <taxon>Candidatus Nardonella</taxon>
    </lineage>
</organism>
<evidence type="ECO:0000313" key="8">
    <source>
        <dbReference type="Proteomes" id="UP000289537"/>
    </source>
</evidence>
<evidence type="ECO:0000256" key="6">
    <source>
        <dbReference type="RuleBase" id="RU000661"/>
    </source>
</evidence>
<keyword evidence="8" id="KW-1185">Reference proteome</keyword>
<reference evidence="7 8" key="1">
    <citation type="journal article" date="2017" name="Proc. Natl. Acad. Sci. U.S.A.">
        <title>Small genome symbiont underlies cuticle hardness in beetles.</title>
        <authorList>
            <person name="Anbutsu H."/>
            <person name="Moriyama M."/>
            <person name="Nikoh N."/>
            <person name="Hosokawa T."/>
            <person name="Futahashi R."/>
            <person name="Tanahashi M."/>
            <person name="Meng X.Y."/>
            <person name="Kuriwada T."/>
            <person name="Mori N."/>
            <person name="Oshima K."/>
            <person name="Hattori M."/>
            <person name="Fujie M."/>
            <person name="Satoh N."/>
            <person name="Maeda T."/>
            <person name="Shigenobu S."/>
            <person name="Koga R."/>
            <person name="Fukatsu T."/>
        </authorList>
    </citation>
    <scope>NUCLEOTIDE SEQUENCE [LARGE SCALE GENOMIC DNA]</scope>
    <source>
        <strain evidence="7">NARRFE1</strain>
    </source>
</reference>
<evidence type="ECO:0000313" key="7">
    <source>
        <dbReference type="EMBL" id="BBA85116.1"/>
    </source>
</evidence>
<dbReference type="InterPro" id="IPR036373">
    <property type="entry name" value="Ribosomal_bL17_sf"/>
</dbReference>
<evidence type="ECO:0000256" key="4">
    <source>
        <dbReference type="ARBA" id="ARBA00035494"/>
    </source>
</evidence>
<dbReference type="InterPro" id="IPR000456">
    <property type="entry name" value="Ribosomal_bL17"/>
</dbReference>
<sequence length="105" mass="12581">MSRGHYKMLFKNLCNSLIKYEKIKTTIKRAKEIKKIIEPIINRSKVNILHNKRIVYSYLNNRNNVYKLFNDIGYRYKNRNGGYTRINKLYYRKGDSSLIVCISLV</sequence>
<evidence type="ECO:0000256" key="3">
    <source>
        <dbReference type="ARBA" id="ARBA00023274"/>
    </source>
</evidence>
<dbReference type="Gene3D" id="3.90.1030.10">
    <property type="entry name" value="Ribosomal protein L17"/>
    <property type="match status" value="1"/>
</dbReference>
<dbReference type="Pfam" id="PF01196">
    <property type="entry name" value="Ribosomal_L17"/>
    <property type="match status" value="1"/>
</dbReference>
<gene>
    <name evidence="7" type="primary">rplQ</name>
    <name evidence="7" type="ORF">NARRFE1_01810</name>
</gene>
<dbReference type="GO" id="GO:0022625">
    <property type="term" value="C:cytosolic large ribosomal subunit"/>
    <property type="evidence" value="ECO:0007669"/>
    <property type="project" value="TreeGrafter"/>
</dbReference>
<keyword evidence="2 5" id="KW-0689">Ribosomal protein</keyword>
<dbReference type="NCBIfam" id="TIGR00059">
    <property type="entry name" value="L17"/>
    <property type="match status" value="1"/>
</dbReference>
<evidence type="ECO:0000256" key="1">
    <source>
        <dbReference type="ARBA" id="ARBA00008777"/>
    </source>
</evidence>
<accession>A0A2Z5T991</accession>
<keyword evidence="3 5" id="KW-0687">Ribonucleoprotein</keyword>
<dbReference type="GO" id="GO:0003735">
    <property type="term" value="F:structural constituent of ribosome"/>
    <property type="evidence" value="ECO:0007669"/>
    <property type="project" value="InterPro"/>
</dbReference>
<comment type="similarity">
    <text evidence="1 5">Belongs to the bacterial ribosomal protein bL17 family.</text>
</comment>
<dbReference type="AlphaFoldDB" id="A0A2Z5T991"/>
<dbReference type="PANTHER" id="PTHR14413">
    <property type="entry name" value="RIBOSOMAL PROTEIN L17"/>
    <property type="match status" value="1"/>
</dbReference>
<dbReference type="GO" id="GO:0006412">
    <property type="term" value="P:translation"/>
    <property type="evidence" value="ECO:0007669"/>
    <property type="project" value="InterPro"/>
</dbReference>
<dbReference type="EMBL" id="AP018161">
    <property type="protein sequence ID" value="BBA85116.1"/>
    <property type="molecule type" value="Genomic_DNA"/>
</dbReference>